<dbReference type="PANTHER" id="PTHR35109:SF1">
    <property type="entry name" value="GLUTAMATE RACEMASE"/>
    <property type="match status" value="1"/>
</dbReference>
<evidence type="ECO:0000256" key="1">
    <source>
        <dbReference type="SAM" id="MobiDB-lite"/>
    </source>
</evidence>
<comment type="caution">
    <text evidence="2">The sequence shown here is derived from an EMBL/GenBank/DDBJ whole genome shotgun (WGS) entry which is preliminary data.</text>
</comment>
<gene>
    <name evidence="2" type="ORF">POTOM_005858</name>
</gene>
<feature type="region of interest" description="Disordered" evidence="1">
    <location>
        <begin position="21"/>
        <end position="49"/>
    </location>
</feature>
<accession>A0A8X8AJZ4</accession>
<evidence type="ECO:0000313" key="2">
    <source>
        <dbReference type="EMBL" id="KAG6789734.1"/>
    </source>
</evidence>
<dbReference type="OrthoDB" id="1930788at2759"/>
<keyword evidence="3" id="KW-1185">Reference proteome</keyword>
<dbReference type="AlphaFoldDB" id="A0A8X8AJZ4"/>
<proteinExistence type="predicted"/>
<dbReference type="Proteomes" id="UP000886885">
    <property type="component" value="Chromosome 1D"/>
</dbReference>
<name>A0A8X8AJZ4_POPTO</name>
<dbReference type="EMBL" id="JAAWWB010000002">
    <property type="protein sequence ID" value="KAG6789734.1"/>
    <property type="molecule type" value="Genomic_DNA"/>
</dbReference>
<protein>
    <submittedName>
        <fullName evidence="2">Uncharacterized protein</fullName>
    </submittedName>
</protein>
<evidence type="ECO:0000313" key="3">
    <source>
        <dbReference type="Proteomes" id="UP000886885"/>
    </source>
</evidence>
<dbReference type="PANTHER" id="PTHR35109">
    <property type="entry name" value="GLUTAMATE RACEMASE"/>
    <property type="match status" value="1"/>
</dbReference>
<sequence length="107" mass="12040">MARAVISNAKMLVLSSCRGTSRPLQRHFSSPPAVQQPEKSGNSVECSKMGDWVPHPRTGIYFPKGHEWVMDDVPENAASFSQTYWLRNVDGVEKPHDHYLATNLYPV</sequence>
<organism evidence="2 3">
    <name type="scientific">Populus tomentosa</name>
    <name type="common">Chinese white poplar</name>
    <dbReference type="NCBI Taxonomy" id="118781"/>
    <lineage>
        <taxon>Eukaryota</taxon>
        <taxon>Viridiplantae</taxon>
        <taxon>Streptophyta</taxon>
        <taxon>Embryophyta</taxon>
        <taxon>Tracheophyta</taxon>
        <taxon>Spermatophyta</taxon>
        <taxon>Magnoliopsida</taxon>
        <taxon>eudicotyledons</taxon>
        <taxon>Gunneridae</taxon>
        <taxon>Pentapetalae</taxon>
        <taxon>rosids</taxon>
        <taxon>fabids</taxon>
        <taxon>Malpighiales</taxon>
        <taxon>Salicaceae</taxon>
        <taxon>Saliceae</taxon>
        <taxon>Populus</taxon>
    </lineage>
</organism>
<reference evidence="2" key="1">
    <citation type="journal article" date="2020" name="bioRxiv">
        <title>Hybrid origin of Populus tomentosa Carr. identified through genome sequencing and phylogenomic analysis.</title>
        <authorList>
            <person name="An X."/>
            <person name="Gao K."/>
            <person name="Chen Z."/>
            <person name="Li J."/>
            <person name="Yang X."/>
            <person name="Yang X."/>
            <person name="Zhou J."/>
            <person name="Guo T."/>
            <person name="Zhao T."/>
            <person name="Huang S."/>
            <person name="Miao D."/>
            <person name="Khan W.U."/>
            <person name="Rao P."/>
            <person name="Ye M."/>
            <person name="Lei B."/>
            <person name="Liao W."/>
            <person name="Wang J."/>
            <person name="Ji L."/>
            <person name="Li Y."/>
            <person name="Guo B."/>
            <person name="Mustafa N.S."/>
            <person name="Li S."/>
            <person name="Yun Q."/>
            <person name="Keller S.R."/>
            <person name="Mao J."/>
            <person name="Zhang R."/>
            <person name="Strauss S.H."/>
        </authorList>
    </citation>
    <scope>NUCLEOTIDE SEQUENCE</scope>
    <source>
        <strain evidence="2">GM15</strain>
        <tissue evidence="2">Leaf</tissue>
    </source>
</reference>